<dbReference type="SUPFAM" id="SSF46785">
    <property type="entry name" value="Winged helix' DNA-binding domain"/>
    <property type="match status" value="1"/>
</dbReference>
<keyword evidence="2" id="KW-0067">ATP-binding</keyword>
<dbReference type="EMBL" id="JAUHPW010000001">
    <property type="protein sequence ID" value="MDN4474433.1"/>
    <property type="molecule type" value="Genomic_DNA"/>
</dbReference>
<evidence type="ECO:0000313" key="3">
    <source>
        <dbReference type="Proteomes" id="UP001172728"/>
    </source>
</evidence>
<dbReference type="Gene3D" id="3.40.50.300">
    <property type="entry name" value="P-loop containing nucleotide triphosphate hydrolases"/>
    <property type="match status" value="1"/>
</dbReference>
<name>A0ABT8G5M7_9MICO</name>
<keyword evidence="2" id="KW-0547">Nucleotide-binding</keyword>
<protein>
    <submittedName>
        <fullName evidence="2">ATP-binding protein</fullName>
    </submittedName>
</protein>
<dbReference type="InterPro" id="IPR027417">
    <property type="entry name" value="P-loop_NTPase"/>
</dbReference>
<keyword evidence="3" id="KW-1185">Reference proteome</keyword>
<dbReference type="RefSeq" id="WP_301130853.1">
    <property type="nucleotide sequence ID" value="NZ_JAUHPW010000001.1"/>
</dbReference>
<dbReference type="Pfam" id="PF13191">
    <property type="entry name" value="AAA_16"/>
    <property type="match status" value="1"/>
</dbReference>
<evidence type="ECO:0000313" key="2">
    <source>
        <dbReference type="EMBL" id="MDN4474433.1"/>
    </source>
</evidence>
<dbReference type="Gene3D" id="1.10.10.10">
    <property type="entry name" value="Winged helix-like DNA-binding domain superfamily/Winged helix DNA-binding domain"/>
    <property type="match status" value="1"/>
</dbReference>
<sequence>MANPFKPTAGAVPPLLVGRDALLAEVDEGIRAGAGHPARITIFTGARGTGKTVMLTEAGDRAMAHGWLVIDESASPGMLARIGEAVDRLLDGVNPRARRRITGMSIGGVGSVETELTPRLAEGVRHRIGRLLDTLEKDGTGLLVTVDEVHARSDDLRELALITQHLVREDREFAIVMAGLPSAVSDLLRSDAQGRVLTFLRRADKHVLADVEVDEVHDALVQTVTDNGRTIDEDAARAAAEATHGYPFLIQLVGFHVWRAAAGDRITRADVAAGVDAARERLGTLVTETALADLSPRDLDVLRAMAADDGPSRMVDLAARTGMARQNADTYRRRLLDAGVIVQAGRGQVDFALPYLREHLRARM</sequence>
<dbReference type="PANTHER" id="PTHR35894:SF1">
    <property type="entry name" value="PHOSPHORIBULOKINASE _ URIDINE KINASE FAMILY"/>
    <property type="match status" value="1"/>
</dbReference>
<dbReference type="InterPro" id="IPR036390">
    <property type="entry name" value="WH_DNA-bd_sf"/>
</dbReference>
<dbReference type="InterPro" id="IPR052026">
    <property type="entry name" value="ExeA_AAA_ATPase_DNA-bind"/>
</dbReference>
<dbReference type="Proteomes" id="UP001172728">
    <property type="component" value="Unassembled WGS sequence"/>
</dbReference>
<reference evidence="2" key="1">
    <citation type="submission" date="2023-06" db="EMBL/GenBank/DDBJ databases">
        <title>Sysu t00192.</title>
        <authorList>
            <person name="Gao L."/>
            <person name="Fang B.-Z."/>
            <person name="Li W.-J."/>
        </authorList>
    </citation>
    <scope>NUCLEOTIDE SEQUENCE</scope>
    <source>
        <strain evidence="2">SYSU T00192</strain>
    </source>
</reference>
<organism evidence="2 3">
    <name type="scientific">Demequina litoralis</name>
    <dbReference type="NCBI Taxonomy" id="3051660"/>
    <lineage>
        <taxon>Bacteria</taxon>
        <taxon>Bacillati</taxon>
        <taxon>Actinomycetota</taxon>
        <taxon>Actinomycetes</taxon>
        <taxon>Micrococcales</taxon>
        <taxon>Demequinaceae</taxon>
        <taxon>Demequina</taxon>
    </lineage>
</organism>
<comment type="caution">
    <text evidence="2">The sequence shown here is derived from an EMBL/GenBank/DDBJ whole genome shotgun (WGS) entry which is preliminary data.</text>
</comment>
<feature type="domain" description="Orc1-like AAA ATPase" evidence="1">
    <location>
        <begin position="16"/>
        <end position="164"/>
    </location>
</feature>
<dbReference type="PANTHER" id="PTHR35894">
    <property type="entry name" value="GENERAL SECRETION PATHWAY PROTEIN A-RELATED"/>
    <property type="match status" value="1"/>
</dbReference>
<dbReference type="GO" id="GO:0005524">
    <property type="term" value="F:ATP binding"/>
    <property type="evidence" value="ECO:0007669"/>
    <property type="project" value="UniProtKB-KW"/>
</dbReference>
<dbReference type="InterPro" id="IPR041664">
    <property type="entry name" value="AAA_16"/>
</dbReference>
<evidence type="ECO:0000259" key="1">
    <source>
        <dbReference type="Pfam" id="PF13191"/>
    </source>
</evidence>
<gene>
    <name evidence="2" type="ORF">QQX09_01035</name>
</gene>
<proteinExistence type="predicted"/>
<accession>A0ABT8G5M7</accession>
<dbReference type="InterPro" id="IPR036388">
    <property type="entry name" value="WH-like_DNA-bd_sf"/>
</dbReference>
<dbReference type="SUPFAM" id="SSF52540">
    <property type="entry name" value="P-loop containing nucleoside triphosphate hydrolases"/>
    <property type="match status" value="1"/>
</dbReference>